<proteinExistence type="predicted"/>
<reference evidence="1 2" key="1">
    <citation type="submission" date="2018-03" db="EMBL/GenBank/DDBJ databases">
        <title>Genomic Encyclopedia of Archaeal and Bacterial Type Strains, Phase II (KMG-II): from individual species to whole genera.</title>
        <authorList>
            <person name="Goeker M."/>
        </authorList>
    </citation>
    <scope>NUCLEOTIDE SEQUENCE [LARGE SCALE GENOMIC DNA]</scope>
    <source>
        <strain evidence="1 2">DSM 25328</strain>
    </source>
</reference>
<dbReference type="AlphaFoldDB" id="A0A2T1AID4"/>
<gene>
    <name evidence="1" type="ORF">CLV89_104168</name>
</gene>
<sequence length="168" mass="18718">MYTLKFNEDGFELRLKQLETQLSDLSPVMQDLGELLVQSTQDRMLKGQQPDGKPFAPRSQNTLERYAARGFRFGPQPLNKSGEMRQQLHYQASAAGVSWGSNAIQAAVMQFGAQKGAFGTYEGKGFGDTTPKISIPWGNIPARPFLGVSEGDRSAIVEELEDWLYNNR</sequence>
<evidence type="ECO:0000313" key="1">
    <source>
        <dbReference type="EMBL" id="PRZ48340.1"/>
    </source>
</evidence>
<dbReference type="Pfam" id="PF05069">
    <property type="entry name" value="Phage_tail_S"/>
    <property type="match status" value="1"/>
</dbReference>
<dbReference type="OrthoDB" id="2081253at2"/>
<comment type="caution">
    <text evidence="1">The sequence shown here is derived from an EMBL/GenBank/DDBJ whole genome shotgun (WGS) entry which is preliminary data.</text>
</comment>
<dbReference type="InterPro" id="IPR006522">
    <property type="entry name" value="Phage_virion_morphogenesis"/>
</dbReference>
<organism evidence="1 2">
    <name type="scientific">Tritonibacter scottomollicae</name>
    <name type="common">Epibacterium scottomollicae</name>
    <dbReference type="NCBI Taxonomy" id="483013"/>
    <lineage>
        <taxon>Bacteria</taxon>
        <taxon>Pseudomonadati</taxon>
        <taxon>Pseudomonadota</taxon>
        <taxon>Alphaproteobacteria</taxon>
        <taxon>Rhodobacterales</taxon>
        <taxon>Paracoccaceae</taxon>
        <taxon>Tritonibacter</taxon>
    </lineage>
</organism>
<name>A0A2T1AID4_TRISK</name>
<dbReference type="EMBL" id="PVUF01000004">
    <property type="protein sequence ID" value="PRZ48340.1"/>
    <property type="molecule type" value="Genomic_DNA"/>
</dbReference>
<evidence type="ECO:0000313" key="2">
    <source>
        <dbReference type="Proteomes" id="UP000237718"/>
    </source>
</evidence>
<protein>
    <submittedName>
        <fullName evidence="1">Phage gpG-like protein</fullName>
    </submittedName>
</protein>
<dbReference type="RefSeq" id="WP_106163283.1">
    <property type="nucleotide sequence ID" value="NZ_PVUF01000004.1"/>
</dbReference>
<dbReference type="Proteomes" id="UP000237718">
    <property type="component" value="Unassembled WGS sequence"/>
</dbReference>
<accession>A0A2T1AID4</accession>